<protein>
    <submittedName>
        <fullName evidence="2">Uncharacterized protein</fullName>
    </submittedName>
</protein>
<dbReference type="Proteomes" id="UP000438448">
    <property type="component" value="Unassembled WGS sequence"/>
</dbReference>
<reference evidence="2 3" key="1">
    <citation type="submission" date="2019-10" db="EMBL/GenBank/DDBJ databases">
        <title>Nocardia macrotermitis sp. nov. and Nocardia aurantia sp. nov., isolated from the gut of fungus growing-termite Macrotermes natalensis.</title>
        <authorList>
            <person name="Benndorf R."/>
            <person name="Schwitalla J."/>
            <person name="Martin K."/>
            <person name="De Beer W."/>
            <person name="Kaster A.-K."/>
            <person name="Vollmers J."/>
            <person name="Poulsen M."/>
            <person name="Beemelmanns C."/>
        </authorList>
    </citation>
    <scope>NUCLEOTIDE SEQUENCE [LARGE SCALE GENOMIC DNA]</scope>
    <source>
        <strain evidence="2 3">RB20</strain>
    </source>
</reference>
<dbReference type="AlphaFoldDB" id="A0A7K0DB63"/>
<proteinExistence type="predicted"/>
<accession>A0A7K0DB63</accession>
<dbReference type="EMBL" id="WEGK01000016">
    <property type="protein sequence ID" value="MQY22967.1"/>
    <property type="molecule type" value="Genomic_DNA"/>
</dbReference>
<feature type="region of interest" description="Disordered" evidence="1">
    <location>
        <begin position="243"/>
        <end position="431"/>
    </location>
</feature>
<name>A0A7K0DB63_9NOCA</name>
<sequence length="431" mass="46767">MGRNRFRRTGRDVSRRIGGLRTSRRPAAPSASPRRTVRTVVPRTTGNPVRTSVPPAEPCDASPRTGPPNARPAEPCDGCRQGRPISGRPLEPRAGCLRASPTGCRLRTRAGFRPGPPIRCHPDPTAARPAEPRDGCRGTNPSKRLRTSPRDSLVPPDRINVRRAEPCDVSLRAARTRHPRTNRPGGHVSPVRTNAHPAARCAGFPRTAHPPTRPPDRSVAAATINARRAGPCVACPRAARTRCPRTIKPGGQVRPVRTDARRPDRCGRHPRTDSHPRTAGPPTPARRADQCAGHGADRYAGQPRTNLPPVRSGRTSSHRPARADASRRAADHRHRTAVRSVGPRPTAPKAGDRGPVRAHNPDRRAAGPHRADRRPAAARPPTRGPDRNASPHAPNGPNPARPPRPHRSPKPNRRARIHVCSAPPVRWRSPP</sequence>
<evidence type="ECO:0000256" key="1">
    <source>
        <dbReference type="SAM" id="MobiDB-lite"/>
    </source>
</evidence>
<feature type="compositionally biased region" description="Basic residues" evidence="1">
    <location>
        <begin position="403"/>
        <end position="417"/>
    </location>
</feature>
<feature type="compositionally biased region" description="Low complexity" evidence="1">
    <location>
        <begin position="25"/>
        <end position="51"/>
    </location>
</feature>
<feature type="region of interest" description="Disordered" evidence="1">
    <location>
        <begin position="1"/>
        <end position="157"/>
    </location>
</feature>
<keyword evidence="3" id="KW-1185">Reference proteome</keyword>
<feature type="compositionally biased region" description="Basic and acidic residues" evidence="1">
    <location>
        <begin position="256"/>
        <end position="276"/>
    </location>
</feature>
<organism evidence="2 3">
    <name type="scientific">Nocardia macrotermitis</name>
    <dbReference type="NCBI Taxonomy" id="2585198"/>
    <lineage>
        <taxon>Bacteria</taxon>
        <taxon>Bacillati</taxon>
        <taxon>Actinomycetota</taxon>
        <taxon>Actinomycetes</taxon>
        <taxon>Mycobacteriales</taxon>
        <taxon>Nocardiaceae</taxon>
        <taxon>Nocardia</taxon>
    </lineage>
</organism>
<evidence type="ECO:0000313" key="2">
    <source>
        <dbReference type="EMBL" id="MQY22967.1"/>
    </source>
</evidence>
<feature type="compositionally biased region" description="Basic and acidic residues" evidence="1">
    <location>
        <begin position="350"/>
        <end position="375"/>
    </location>
</feature>
<evidence type="ECO:0000313" key="3">
    <source>
        <dbReference type="Proteomes" id="UP000438448"/>
    </source>
</evidence>
<comment type="caution">
    <text evidence="2">The sequence shown here is derived from an EMBL/GenBank/DDBJ whole genome shotgun (WGS) entry which is preliminary data.</text>
</comment>
<gene>
    <name evidence="2" type="ORF">NRB20_60910</name>
</gene>